<gene>
    <name evidence="2" type="ORF">CPHO_08185</name>
</gene>
<dbReference type="Proteomes" id="UP000185491">
    <property type="component" value="Chromosome"/>
</dbReference>
<feature type="signal peptide" evidence="1">
    <location>
        <begin position="1"/>
        <end position="23"/>
    </location>
</feature>
<feature type="chain" id="PRO_5038358988" description="Secreted protein" evidence="1">
    <location>
        <begin position="24"/>
        <end position="149"/>
    </location>
</feature>
<dbReference type="KEGG" id="cpho:CPHO_08185"/>
<dbReference type="InterPro" id="IPR021114">
    <property type="entry name" value="Porin_PorB/PorC"/>
</dbReference>
<dbReference type="EMBL" id="CP009249">
    <property type="protein sequence ID" value="APT92867.1"/>
    <property type="molecule type" value="Genomic_DNA"/>
</dbReference>
<evidence type="ECO:0000313" key="2">
    <source>
        <dbReference type="EMBL" id="APT92867.1"/>
    </source>
</evidence>
<sequence length="149" mass="15164">MKKLATIACTAALGFSATLSAPAAGAQTLEVLGALDKVVSQTIESSSCDTVKTVLTSIDASTPGVLMDANTTRSQLANNLRALGNSNVSAAGALALPAIRYSNKTADKAVACGLVKPDPASNDPFGLSSKFNDYAPFLQMLSSQALNAK</sequence>
<protein>
    <recommendedName>
        <fullName evidence="4">Secreted protein</fullName>
    </recommendedName>
</protein>
<proteinExistence type="predicted"/>
<evidence type="ECO:0000313" key="3">
    <source>
        <dbReference type="Proteomes" id="UP000185491"/>
    </source>
</evidence>
<evidence type="ECO:0000256" key="1">
    <source>
        <dbReference type="SAM" id="SignalP"/>
    </source>
</evidence>
<dbReference type="AlphaFoldDB" id="A0A1L7D486"/>
<dbReference type="RefSeq" id="WP_075734806.1">
    <property type="nucleotide sequence ID" value="NZ_CP009249.1"/>
</dbReference>
<keyword evidence="3" id="KW-1185">Reference proteome</keyword>
<accession>A0A1L7D486</accession>
<keyword evidence="1" id="KW-0732">Signal</keyword>
<evidence type="ECO:0008006" key="4">
    <source>
        <dbReference type="Google" id="ProtNLM"/>
    </source>
</evidence>
<name>A0A1L7D486_9CORY</name>
<dbReference type="OrthoDB" id="4412688at2"/>
<reference evidence="2 3" key="1">
    <citation type="submission" date="2014-08" db="EMBL/GenBank/DDBJ databases">
        <title>Complete genome sequence of Corynebacterium phocae M408/89/1(T)(=DSM 44612(T)), isolated from the common seal (Phoca vitulina).</title>
        <authorList>
            <person name="Ruckert C."/>
            <person name="Albersmeier A."/>
            <person name="Winkler A."/>
            <person name="Kalinowski J."/>
        </authorList>
    </citation>
    <scope>NUCLEOTIDE SEQUENCE [LARGE SCALE GENOMIC DNA]</scope>
    <source>
        <strain evidence="2 3">M408/89/1</strain>
    </source>
</reference>
<dbReference type="Pfam" id="PF11565">
    <property type="entry name" value="PorB"/>
    <property type="match status" value="1"/>
</dbReference>
<organism evidence="2 3">
    <name type="scientific">Corynebacterium phocae</name>
    <dbReference type="NCBI Taxonomy" id="161895"/>
    <lineage>
        <taxon>Bacteria</taxon>
        <taxon>Bacillati</taxon>
        <taxon>Actinomycetota</taxon>
        <taxon>Actinomycetes</taxon>
        <taxon>Mycobacteriales</taxon>
        <taxon>Corynebacteriaceae</taxon>
        <taxon>Corynebacterium</taxon>
    </lineage>
</organism>